<evidence type="ECO:0000313" key="4">
    <source>
        <dbReference type="Proteomes" id="UP000222531"/>
    </source>
</evidence>
<protein>
    <submittedName>
        <fullName evidence="3">Uncharacterized protein</fullName>
    </submittedName>
</protein>
<gene>
    <name evidence="3" type="ORF">BLA24_17100</name>
</gene>
<evidence type="ECO:0000313" key="3">
    <source>
        <dbReference type="EMBL" id="PHQ50873.1"/>
    </source>
</evidence>
<sequence>MNVLHVDQVVMRKLTAWEGPITVVPAEFDGFVVSNEFPTFTLGPELMPDWMRHVCRSPRLWAEMKNRVSGTVQRRKRLNPEQLLQIQLPIPPREVQARIIEMLDAVDDQITALDAEADALSKVESGLRRNLFNRLVVPVVPAGEKFEMRLGRQKSARQSIGDHVHPYLRAANIGVGTLDLSDLKTMNFEPREQEKYAVHPGDVLLVEGGSIGQAALWAGEVDGFVGFDKHVIRIRAREGVSTPEYALQWCHWAREDGQFAGQATGITIKALGFSRASNMSVPDLPVAQQARLTGPLAAAAEQVVATRAEASRLRQVRAALLSGLLDRTIDIESADSEV</sequence>
<evidence type="ECO:0000256" key="2">
    <source>
        <dbReference type="ARBA" id="ARBA00023125"/>
    </source>
</evidence>
<dbReference type="PANTHER" id="PTHR30408">
    <property type="entry name" value="TYPE-1 RESTRICTION ENZYME ECOKI SPECIFICITY PROTEIN"/>
    <property type="match status" value="1"/>
</dbReference>
<dbReference type="OrthoDB" id="3197085at2"/>
<name>A0A2G1XI21_STRCJ</name>
<organism evidence="3 4">
    <name type="scientific">Streptomyces cinnamoneus</name>
    <name type="common">Streptoverticillium cinnamoneum</name>
    <dbReference type="NCBI Taxonomy" id="53446"/>
    <lineage>
        <taxon>Bacteria</taxon>
        <taxon>Bacillati</taxon>
        <taxon>Actinomycetota</taxon>
        <taxon>Actinomycetes</taxon>
        <taxon>Kitasatosporales</taxon>
        <taxon>Streptomycetaceae</taxon>
        <taxon>Streptomyces</taxon>
        <taxon>Streptomyces cinnamoneus group</taxon>
    </lineage>
</organism>
<dbReference type="InterPro" id="IPR052021">
    <property type="entry name" value="Type-I_RS_S_subunit"/>
</dbReference>
<proteinExistence type="predicted"/>
<dbReference type="AlphaFoldDB" id="A0A2G1XI21"/>
<dbReference type="GO" id="GO:0003677">
    <property type="term" value="F:DNA binding"/>
    <property type="evidence" value="ECO:0007669"/>
    <property type="project" value="UniProtKB-KW"/>
</dbReference>
<dbReference type="SUPFAM" id="SSF116734">
    <property type="entry name" value="DNA methylase specificity domain"/>
    <property type="match status" value="2"/>
</dbReference>
<comment type="caution">
    <text evidence="3">The sequence shown here is derived from an EMBL/GenBank/DDBJ whole genome shotgun (WGS) entry which is preliminary data.</text>
</comment>
<evidence type="ECO:0000256" key="1">
    <source>
        <dbReference type="ARBA" id="ARBA00022747"/>
    </source>
</evidence>
<dbReference type="EMBL" id="NHZO01000148">
    <property type="protein sequence ID" value="PHQ50873.1"/>
    <property type="molecule type" value="Genomic_DNA"/>
</dbReference>
<keyword evidence="4" id="KW-1185">Reference proteome</keyword>
<dbReference type="InterPro" id="IPR044946">
    <property type="entry name" value="Restrct_endonuc_typeI_TRD_sf"/>
</dbReference>
<keyword evidence="1" id="KW-0680">Restriction system</keyword>
<dbReference type="Gene3D" id="3.90.220.20">
    <property type="entry name" value="DNA methylase specificity domains"/>
    <property type="match status" value="2"/>
</dbReference>
<keyword evidence="2" id="KW-0238">DNA-binding</keyword>
<dbReference type="GO" id="GO:0009307">
    <property type="term" value="P:DNA restriction-modification system"/>
    <property type="evidence" value="ECO:0007669"/>
    <property type="project" value="UniProtKB-KW"/>
</dbReference>
<dbReference type="PANTHER" id="PTHR30408:SF12">
    <property type="entry name" value="TYPE I RESTRICTION ENZYME MJAVIII SPECIFICITY SUBUNIT"/>
    <property type="match status" value="1"/>
</dbReference>
<dbReference type="Proteomes" id="UP000222531">
    <property type="component" value="Unassembled WGS sequence"/>
</dbReference>
<reference evidence="3 4" key="1">
    <citation type="journal article" date="2017" name="Biochemistry">
        <title>Identification of the Biosynthetic Pathway for the Antibiotic Bicyclomycin.</title>
        <authorList>
            <person name="Patteson J."/>
            <person name="Cai W."/>
            <person name="Johnson R.A."/>
            <person name="Santa Maria K."/>
            <person name="Li B."/>
        </authorList>
    </citation>
    <scope>NUCLEOTIDE SEQUENCE [LARGE SCALE GENOMIC DNA]</scope>
    <source>
        <strain evidence="3 4">ATCC 21532</strain>
    </source>
</reference>
<accession>A0A2G1XI21</accession>